<dbReference type="EMBL" id="BJXW01000003">
    <property type="protein sequence ID" value="GEN29943.1"/>
    <property type="molecule type" value="Genomic_DNA"/>
</dbReference>
<keyword evidence="2" id="KW-0418">Kinase</keyword>
<dbReference type="GO" id="GO:0016301">
    <property type="term" value="F:kinase activity"/>
    <property type="evidence" value="ECO:0007669"/>
    <property type="project" value="UniProtKB-KW"/>
</dbReference>
<dbReference type="AlphaFoldDB" id="A0A511UWV3"/>
<feature type="domain" description="ATPase BadF/BadG/BcrA/BcrD type" evidence="1">
    <location>
        <begin position="5"/>
        <end position="297"/>
    </location>
</feature>
<keyword evidence="2" id="KW-0808">Transferase</keyword>
<dbReference type="PANTHER" id="PTHR43190">
    <property type="entry name" value="N-ACETYL-D-GLUCOSAMINE KINASE"/>
    <property type="match status" value="1"/>
</dbReference>
<organism evidence="2 3">
    <name type="scientific">Cerasibacillus quisquiliarum</name>
    <dbReference type="NCBI Taxonomy" id="227865"/>
    <lineage>
        <taxon>Bacteria</taxon>
        <taxon>Bacillati</taxon>
        <taxon>Bacillota</taxon>
        <taxon>Bacilli</taxon>
        <taxon>Bacillales</taxon>
        <taxon>Bacillaceae</taxon>
        <taxon>Cerasibacillus</taxon>
    </lineage>
</organism>
<evidence type="ECO:0000313" key="2">
    <source>
        <dbReference type="EMBL" id="GEN29943.1"/>
    </source>
</evidence>
<proteinExistence type="predicted"/>
<dbReference type="SUPFAM" id="SSF53067">
    <property type="entry name" value="Actin-like ATPase domain"/>
    <property type="match status" value="2"/>
</dbReference>
<gene>
    <name evidence="2" type="primary">murK</name>
    <name evidence="2" type="ORF">CQU01_01810</name>
</gene>
<dbReference type="RefSeq" id="WP_146934563.1">
    <property type="nucleotide sequence ID" value="NZ_BJXW01000003.1"/>
</dbReference>
<dbReference type="InterPro" id="IPR002731">
    <property type="entry name" value="ATPase_BadF"/>
</dbReference>
<dbReference type="PANTHER" id="PTHR43190:SF3">
    <property type="entry name" value="N-ACETYL-D-GLUCOSAMINE KINASE"/>
    <property type="match status" value="1"/>
</dbReference>
<evidence type="ECO:0000313" key="3">
    <source>
        <dbReference type="Proteomes" id="UP000321491"/>
    </source>
</evidence>
<dbReference type="OrthoDB" id="9772633at2"/>
<dbReference type="Pfam" id="PF01869">
    <property type="entry name" value="BcrAD_BadFG"/>
    <property type="match status" value="1"/>
</dbReference>
<reference evidence="2 3" key="1">
    <citation type="submission" date="2019-07" db="EMBL/GenBank/DDBJ databases">
        <title>Whole genome shotgun sequence of Cerasibacillus quisquiliarum NBRC 102429.</title>
        <authorList>
            <person name="Hosoyama A."/>
            <person name="Uohara A."/>
            <person name="Ohji S."/>
            <person name="Ichikawa N."/>
        </authorList>
    </citation>
    <scope>NUCLEOTIDE SEQUENCE [LARGE SCALE GENOMIC DNA]</scope>
    <source>
        <strain evidence="2 3">NBRC 102429</strain>
    </source>
</reference>
<dbReference type="Gene3D" id="3.30.420.40">
    <property type="match status" value="2"/>
</dbReference>
<keyword evidence="3" id="KW-1185">Reference proteome</keyword>
<comment type="caution">
    <text evidence="2">The sequence shown here is derived from an EMBL/GenBank/DDBJ whole genome shotgun (WGS) entry which is preliminary data.</text>
</comment>
<name>A0A511UWV3_9BACI</name>
<dbReference type="InterPro" id="IPR052519">
    <property type="entry name" value="Euk-type_GlcNAc_Kinase"/>
</dbReference>
<evidence type="ECO:0000259" key="1">
    <source>
        <dbReference type="Pfam" id="PF01869"/>
    </source>
</evidence>
<accession>A0A511UWV3</accession>
<dbReference type="InterPro" id="IPR043129">
    <property type="entry name" value="ATPase_NBD"/>
</dbReference>
<sequence>MVYVIGIDGGGTKTEAVLADRVGHVLDIVKAGPTNINTTSQKEVQRTFHTLFQVLQEKHPQAFKHVSTVFAGLSGAGSEYARYKVKQLMTNELPKTVTTYVEPDTINALYSGTYGEAGIVQISGTGSITYCVNEAGVHDRIGGWGYLLGDEGSGYDIGRKGIIAALYAADGRGEETILLELILNHFQVNSTRQLIDRIYQAPVPKNEISPVAKIVITAYKQNDSVAKHIMDEAADDMVTSILTLSNKLFPKSKSTPVVLCGGMFHDQTVLPVMIKEKIISKTERLTILLPRISPVGGSVIGALKYGHQAIVSNRIIDHLKQSLKVGDS</sequence>
<dbReference type="Proteomes" id="UP000321491">
    <property type="component" value="Unassembled WGS sequence"/>
</dbReference>
<protein>
    <submittedName>
        <fullName evidence="2">N-acetylmuramic acid/N-acetylglucosamine kinase</fullName>
    </submittedName>
</protein>
<dbReference type="CDD" id="cd24007">
    <property type="entry name" value="ASKHA_NBD_eukNAGK-like"/>
    <property type="match status" value="1"/>
</dbReference>